<evidence type="ECO:0000256" key="1">
    <source>
        <dbReference type="ARBA" id="ARBA00009437"/>
    </source>
</evidence>
<dbReference type="PANTHER" id="PTHR30537:SF5">
    <property type="entry name" value="HTH-TYPE TRANSCRIPTIONAL ACTIVATOR TTDR-RELATED"/>
    <property type="match status" value="1"/>
</dbReference>
<keyword evidence="7" id="KW-1185">Reference proteome</keyword>
<keyword evidence="3" id="KW-0238">DNA-binding</keyword>
<keyword evidence="4" id="KW-0804">Transcription</keyword>
<dbReference type="SUPFAM" id="SSF46785">
    <property type="entry name" value="Winged helix' DNA-binding domain"/>
    <property type="match status" value="1"/>
</dbReference>
<evidence type="ECO:0000256" key="2">
    <source>
        <dbReference type="ARBA" id="ARBA00023015"/>
    </source>
</evidence>
<dbReference type="InterPro" id="IPR036390">
    <property type="entry name" value="WH_DNA-bd_sf"/>
</dbReference>
<dbReference type="Proteomes" id="UP000031521">
    <property type="component" value="Chromosome"/>
</dbReference>
<reference evidence="6 7" key="1">
    <citation type="journal article" date="2014" name="Int. J. Syst. Evol. Microbiol.">
        <title>Celeribacter indicus sp. nov., a polycyclic aromatic hydrocarbon-degrading bacterium from deep-sea sediment and reclassification of Huaishuia halophila as Celeribacter halophilus comb. nov.</title>
        <authorList>
            <person name="Lai Q."/>
            <person name="Cao J."/>
            <person name="Yuan J."/>
            <person name="Li F."/>
            <person name="Shao Z."/>
        </authorList>
    </citation>
    <scope>NUCLEOTIDE SEQUENCE [LARGE SCALE GENOMIC DNA]</scope>
    <source>
        <strain evidence="6">P73</strain>
    </source>
</reference>
<dbReference type="CDD" id="cd08422">
    <property type="entry name" value="PBP2_CrgA_like"/>
    <property type="match status" value="1"/>
</dbReference>
<dbReference type="HOGENOM" id="CLU_039613_16_2_5"/>
<comment type="similarity">
    <text evidence="1">Belongs to the LysR transcriptional regulatory family.</text>
</comment>
<dbReference type="Gene3D" id="1.10.10.10">
    <property type="entry name" value="Winged helix-like DNA-binding domain superfamily/Winged helix DNA-binding domain"/>
    <property type="match status" value="1"/>
</dbReference>
<organism evidence="6 7">
    <name type="scientific">Celeribacter indicus</name>
    <dbReference type="NCBI Taxonomy" id="1208324"/>
    <lineage>
        <taxon>Bacteria</taxon>
        <taxon>Pseudomonadati</taxon>
        <taxon>Pseudomonadota</taxon>
        <taxon>Alphaproteobacteria</taxon>
        <taxon>Rhodobacterales</taxon>
        <taxon>Roseobacteraceae</taxon>
        <taxon>Celeribacter</taxon>
    </lineage>
</organism>
<dbReference type="GO" id="GO:0003700">
    <property type="term" value="F:DNA-binding transcription factor activity"/>
    <property type="evidence" value="ECO:0007669"/>
    <property type="project" value="InterPro"/>
</dbReference>
<evidence type="ECO:0000313" key="7">
    <source>
        <dbReference type="Proteomes" id="UP000031521"/>
    </source>
</evidence>
<sequence>MNTLLSMELLVLSVSGGSFSAAGRRLNMSPASVSRHINALEDRLGVRLLNRSSRSLTLTEAGQEYYRHAQRILPQVNSAENRTRELGKAPHGTIRVHSRMFVGSQLIVPALPDFLRRHPGLNVSLIMSNTDLNLNDQNLDIDIRMGRPPDSNYAMRRLGETRRVVVASPEYLAQAPALEIPDDLHEHQCLIYTQYDQSSIWSFVDEHGERIDVPVIGRFNTNVGTSMRDLTLAGLGVTMLPEWAVRPYIANGQLVQCLPGFEASHTDFTFDTGIYAVFVKGRYIAAKTRLFLDFLVELFGDRHSGTPLPRA</sequence>
<dbReference type="PROSITE" id="PS50931">
    <property type="entry name" value="HTH_LYSR"/>
    <property type="match status" value="1"/>
</dbReference>
<dbReference type="Pfam" id="PF03466">
    <property type="entry name" value="LysR_substrate"/>
    <property type="match status" value="1"/>
</dbReference>
<dbReference type="STRING" id="1208324.P73_1994"/>
<dbReference type="InterPro" id="IPR005119">
    <property type="entry name" value="LysR_subst-bd"/>
</dbReference>
<evidence type="ECO:0000313" key="6">
    <source>
        <dbReference type="EMBL" id="AJE46709.1"/>
    </source>
</evidence>
<feature type="domain" description="HTH lysR-type" evidence="5">
    <location>
        <begin position="17"/>
        <end position="59"/>
    </location>
</feature>
<dbReference type="InterPro" id="IPR058163">
    <property type="entry name" value="LysR-type_TF_proteobact-type"/>
</dbReference>
<evidence type="ECO:0000259" key="5">
    <source>
        <dbReference type="PROSITE" id="PS50931"/>
    </source>
</evidence>
<dbReference type="OrthoDB" id="9813056at2"/>
<dbReference type="RefSeq" id="WP_074743264.1">
    <property type="nucleotide sequence ID" value="NZ_CP004393.1"/>
</dbReference>
<dbReference type="FunFam" id="1.10.10.10:FF:000001">
    <property type="entry name" value="LysR family transcriptional regulator"/>
    <property type="match status" value="1"/>
</dbReference>
<dbReference type="Pfam" id="PF00126">
    <property type="entry name" value="HTH_1"/>
    <property type="match status" value="1"/>
</dbReference>
<name>A0A0B5DUL4_9RHOB</name>
<evidence type="ECO:0000256" key="4">
    <source>
        <dbReference type="ARBA" id="ARBA00023163"/>
    </source>
</evidence>
<dbReference type="PANTHER" id="PTHR30537">
    <property type="entry name" value="HTH-TYPE TRANSCRIPTIONAL REGULATOR"/>
    <property type="match status" value="1"/>
</dbReference>
<protein>
    <submittedName>
        <fullName evidence="6">LysR family transcriptional regulator</fullName>
    </submittedName>
</protein>
<dbReference type="AlphaFoldDB" id="A0A0B5DUL4"/>
<dbReference type="InterPro" id="IPR000847">
    <property type="entry name" value="LysR_HTH_N"/>
</dbReference>
<dbReference type="InterPro" id="IPR036388">
    <property type="entry name" value="WH-like_DNA-bd_sf"/>
</dbReference>
<gene>
    <name evidence="6" type="ORF">P73_1994</name>
</gene>
<dbReference type="KEGG" id="cid:P73_1994"/>
<keyword evidence="2" id="KW-0805">Transcription regulation</keyword>
<accession>A0A0B5DUL4</accession>
<dbReference type="SUPFAM" id="SSF53850">
    <property type="entry name" value="Periplasmic binding protein-like II"/>
    <property type="match status" value="1"/>
</dbReference>
<dbReference type="GO" id="GO:0043565">
    <property type="term" value="F:sequence-specific DNA binding"/>
    <property type="evidence" value="ECO:0007669"/>
    <property type="project" value="TreeGrafter"/>
</dbReference>
<dbReference type="GO" id="GO:0006351">
    <property type="term" value="P:DNA-templated transcription"/>
    <property type="evidence" value="ECO:0007669"/>
    <property type="project" value="TreeGrafter"/>
</dbReference>
<dbReference type="EMBL" id="CP004393">
    <property type="protein sequence ID" value="AJE46709.1"/>
    <property type="molecule type" value="Genomic_DNA"/>
</dbReference>
<evidence type="ECO:0000256" key="3">
    <source>
        <dbReference type="ARBA" id="ARBA00023125"/>
    </source>
</evidence>
<proteinExistence type="inferred from homology"/>
<dbReference type="Gene3D" id="3.40.190.290">
    <property type="match status" value="1"/>
</dbReference>